<dbReference type="InterPro" id="IPR052242">
    <property type="entry name" value="Mito_3-hydroxyacyl-CoA_DH"/>
</dbReference>
<evidence type="ECO:0000313" key="4">
    <source>
        <dbReference type="Proteomes" id="UP001054945"/>
    </source>
</evidence>
<evidence type="ECO:0000256" key="1">
    <source>
        <dbReference type="ARBA" id="ARBA00023027"/>
    </source>
</evidence>
<reference evidence="3 4" key="1">
    <citation type="submission" date="2021-06" db="EMBL/GenBank/DDBJ databases">
        <title>Caerostris extrusa draft genome.</title>
        <authorList>
            <person name="Kono N."/>
            <person name="Arakawa K."/>
        </authorList>
    </citation>
    <scope>NUCLEOTIDE SEQUENCE [LARGE SCALE GENOMIC DNA]</scope>
</reference>
<protein>
    <submittedName>
        <fullName evidence="3">Hydroxyacyl-coenzyme A dehydrogenase, mitochondrial</fullName>
    </submittedName>
</protein>
<comment type="caution">
    <text evidence="3">The sequence shown here is derived from an EMBL/GenBank/DDBJ whole genome shotgun (WGS) entry which is preliminary data.</text>
</comment>
<keyword evidence="1" id="KW-0520">NAD</keyword>
<dbReference type="InterPro" id="IPR006176">
    <property type="entry name" value="3-OHacyl-CoA_DH_NAD-bd"/>
</dbReference>
<name>A0AAV4QRU5_CAEEX</name>
<dbReference type="GO" id="GO:0005739">
    <property type="term" value="C:mitochondrion"/>
    <property type="evidence" value="ECO:0007669"/>
    <property type="project" value="TreeGrafter"/>
</dbReference>
<dbReference type="PANTHER" id="PTHR43561">
    <property type="match status" value="1"/>
</dbReference>
<dbReference type="PANTHER" id="PTHR43561:SF3">
    <property type="entry name" value="HYDROXYACYL-COENZYME A DEHYDROGENASE, MITOCHONDRIAL"/>
    <property type="match status" value="1"/>
</dbReference>
<gene>
    <name evidence="3" type="primary">Hadh</name>
    <name evidence="3" type="ORF">CEXT_512951</name>
</gene>
<evidence type="ECO:0000313" key="3">
    <source>
        <dbReference type="EMBL" id="GIY12388.1"/>
    </source>
</evidence>
<dbReference type="SUPFAM" id="SSF51735">
    <property type="entry name" value="NAD(P)-binding Rossmann-fold domains"/>
    <property type="match status" value="1"/>
</dbReference>
<dbReference type="GO" id="GO:0003857">
    <property type="term" value="F:(3S)-3-hydroxyacyl-CoA dehydrogenase (NAD+) activity"/>
    <property type="evidence" value="ECO:0007669"/>
    <property type="project" value="TreeGrafter"/>
</dbReference>
<organism evidence="3 4">
    <name type="scientific">Caerostris extrusa</name>
    <name type="common">Bark spider</name>
    <name type="synonym">Caerostris bankana</name>
    <dbReference type="NCBI Taxonomy" id="172846"/>
    <lineage>
        <taxon>Eukaryota</taxon>
        <taxon>Metazoa</taxon>
        <taxon>Ecdysozoa</taxon>
        <taxon>Arthropoda</taxon>
        <taxon>Chelicerata</taxon>
        <taxon>Arachnida</taxon>
        <taxon>Araneae</taxon>
        <taxon>Araneomorphae</taxon>
        <taxon>Entelegynae</taxon>
        <taxon>Araneoidea</taxon>
        <taxon>Araneidae</taxon>
        <taxon>Caerostris</taxon>
    </lineage>
</organism>
<proteinExistence type="predicted"/>
<dbReference type="Pfam" id="PF02737">
    <property type="entry name" value="3HCDH_N"/>
    <property type="match status" value="1"/>
</dbReference>
<sequence>MARSFSSSSVMNLALKNVTVIGSGLMGSGIAQVAAQTGHNVTLVDVSEPILEKAHSRIQKSLERVAKKKFSDNAQISFKLKKFPAF</sequence>
<keyword evidence="4" id="KW-1185">Reference proteome</keyword>
<dbReference type="InterPro" id="IPR036291">
    <property type="entry name" value="NAD(P)-bd_dom_sf"/>
</dbReference>
<dbReference type="Gene3D" id="3.40.50.720">
    <property type="entry name" value="NAD(P)-binding Rossmann-like Domain"/>
    <property type="match status" value="1"/>
</dbReference>
<dbReference type="EMBL" id="BPLR01006782">
    <property type="protein sequence ID" value="GIY12388.1"/>
    <property type="molecule type" value="Genomic_DNA"/>
</dbReference>
<dbReference type="GO" id="GO:0070403">
    <property type="term" value="F:NAD+ binding"/>
    <property type="evidence" value="ECO:0007669"/>
    <property type="project" value="InterPro"/>
</dbReference>
<dbReference type="Proteomes" id="UP001054945">
    <property type="component" value="Unassembled WGS sequence"/>
</dbReference>
<dbReference type="GO" id="GO:0006635">
    <property type="term" value="P:fatty acid beta-oxidation"/>
    <property type="evidence" value="ECO:0007669"/>
    <property type="project" value="TreeGrafter"/>
</dbReference>
<evidence type="ECO:0000259" key="2">
    <source>
        <dbReference type="Pfam" id="PF02737"/>
    </source>
</evidence>
<feature type="domain" description="3-hydroxyacyl-CoA dehydrogenase NAD binding" evidence="2">
    <location>
        <begin position="17"/>
        <end position="76"/>
    </location>
</feature>
<dbReference type="AlphaFoldDB" id="A0AAV4QRU5"/>
<accession>A0AAV4QRU5</accession>